<keyword evidence="5" id="KW-1185">Reference proteome</keyword>
<dbReference type="EMBL" id="BJFL01000009">
    <property type="protein sequence ID" value="GDY30702.1"/>
    <property type="molecule type" value="Genomic_DNA"/>
</dbReference>
<dbReference type="PANTHER" id="PTHR45024:SF2">
    <property type="entry name" value="SCP2 DOMAIN-CONTAINING PROTEIN"/>
    <property type="match status" value="1"/>
</dbReference>
<dbReference type="RefSeq" id="WP_137813815.1">
    <property type="nucleotide sequence ID" value="NZ_BJFL01000009.1"/>
</dbReference>
<dbReference type="Gene3D" id="3.40.50.720">
    <property type="entry name" value="NAD(P)-binding Rossmann-like Domain"/>
    <property type="match status" value="1"/>
</dbReference>
<dbReference type="PRINTS" id="PR00080">
    <property type="entry name" value="SDRFAMILY"/>
</dbReference>
<dbReference type="PRINTS" id="PR00081">
    <property type="entry name" value="GDHRDH"/>
</dbReference>
<dbReference type="CDD" id="cd05233">
    <property type="entry name" value="SDR_c"/>
    <property type="match status" value="1"/>
</dbReference>
<dbReference type="GO" id="GO:0016491">
    <property type="term" value="F:oxidoreductase activity"/>
    <property type="evidence" value="ECO:0007669"/>
    <property type="project" value="UniProtKB-KW"/>
</dbReference>
<reference evidence="5" key="1">
    <citation type="submission" date="2019-04" db="EMBL/GenBank/DDBJ databases">
        <title>Draft genome sequence of Pseudonocardiaceae bacterium SL3-2-4.</title>
        <authorList>
            <person name="Ningsih F."/>
            <person name="Yokota A."/>
            <person name="Sakai Y."/>
            <person name="Nanatani K."/>
            <person name="Yabe S."/>
            <person name="Oetari A."/>
            <person name="Sjamsuridzal W."/>
        </authorList>
    </citation>
    <scope>NUCLEOTIDE SEQUENCE [LARGE SCALE GENOMIC DNA]</scope>
    <source>
        <strain evidence="5">SL3-2-4</strain>
    </source>
</reference>
<dbReference type="PROSITE" id="PS00061">
    <property type="entry name" value="ADH_SHORT"/>
    <property type="match status" value="1"/>
</dbReference>
<evidence type="ECO:0000256" key="2">
    <source>
        <dbReference type="ARBA" id="ARBA00023002"/>
    </source>
</evidence>
<dbReference type="InterPro" id="IPR002347">
    <property type="entry name" value="SDR_fam"/>
</dbReference>
<dbReference type="InterPro" id="IPR020904">
    <property type="entry name" value="Sc_DH/Rdtase_CS"/>
</dbReference>
<dbReference type="PANTHER" id="PTHR45024">
    <property type="entry name" value="DEHYDROGENASES, SHORT CHAIN"/>
    <property type="match status" value="1"/>
</dbReference>
<dbReference type="SUPFAM" id="SSF51735">
    <property type="entry name" value="NAD(P)-binding Rossmann-fold domains"/>
    <property type="match status" value="1"/>
</dbReference>
<gene>
    <name evidence="4" type="ORF">GTS_23350</name>
</gene>
<dbReference type="InterPro" id="IPR036291">
    <property type="entry name" value="NAD(P)-bd_dom_sf"/>
</dbReference>
<dbReference type="Pfam" id="PF00106">
    <property type="entry name" value="adh_short"/>
    <property type="match status" value="1"/>
</dbReference>
<accession>A0A4D4J6G5</accession>
<evidence type="ECO:0000256" key="1">
    <source>
        <dbReference type="ARBA" id="ARBA00006484"/>
    </source>
</evidence>
<protein>
    <submittedName>
        <fullName evidence="4">Short-chain dehydrogenase</fullName>
    </submittedName>
</protein>
<evidence type="ECO:0000313" key="5">
    <source>
        <dbReference type="Proteomes" id="UP000298860"/>
    </source>
</evidence>
<keyword evidence="2" id="KW-0560">Oxidoreductase</keyword>
<dbReference type="InterPro" id="IPR051687">
    <property type="entry name" value="Peroxisomal_Beta-Oxidation"/>
</dbReference>
<name>A0A4D4J6G5_9PSEU</name>
<comment type="caution">
    <text evidence="4">The sequence shown here is derived from an EMBL/GenBank/DDBJ whole genome shotgun (WGS) entry which is preliminary data.</text>
</comment>
<dbReference type="AlphaFoldDB" id="A0A4D4J6G5"/>
<organism evidence="4 5">
    <name type="scientific">Gandjariella thermophila</name>
    <dbReference type="NCBI Taxonomy" id="1931992"/>
    <lineage>
        <taxon>Bacteria</taxon>
        <taxon>Bacillati</taxon>
        <taxon>Actinomycetota</taxon>
        <taxon>Actinomycetes</taxon>
        <taxon>Pseudonocardiales</taxon>
        <taxon>Pseudonocardiaceae</taxon>
        <taxon>Gandjariella</taxon>
    </lineage>
</organism>
<evidence type="ECO:0000313" key="4">
    <source>
        <dbReference type="EMBL" id="GDY30702.1"/>
    </source>
</evidence>
<dbReference type="OrthoDB" id="3403528at2"/>
<proteinExistence type="inferred from homology"/>
<evidence type="ECO:0000256" key="3">
    <source>
        <dbReference type="RuleBase" id="RU000363"/>
    </source>
</evidence>
<dbReference type="Proteomes" id="UP000298860">
    <property type="component" value="Unassembled WGS sequence"/>
</dbReference>
<comment type="similarity">
    <text evidence="1 3">Belongs to the short-chain dehydrogenases/reductases (SDR) family.</text>
</comment>
<sequence>MGILDGRAVVITGAGRGLGRAYAMHAAESGAAVVVNDVAGDLAEQVVETIRASGGRAVAGVGSVADPGQAAALVESCVAHFGAIDGLVNNARVRHDAVSWEDDPDRIRQLFDVNVLGTMYCGHAAARAMRGRGGVIVNVASGSMLGQPRAVAYSASKAAVASLTSAWAVEFAEHGIRVNAVCPLAWTPMAAADPRARTTPQDSPERIAPLVTYLLSDLASGVTGQIVRFVGDKLCVVRQPAIKEPVLVRDSWDVEQIAKAFDGDLAGAFEPPPTDRWTVTAGGDSAWPG</sequence>